<evidence type="ECO:0000313" key="6">
    <source>
        <dbReference type="Proteomes" id="UP000034032"/>
    </source>
</evidence>
<dbReference type="InterPro" id="IPR014717">
    <property type="entry name" value="Transl_elong_EF1B/ribsomal_bS6"/>
</dbReference>
<comment type="function">
    <text evidence="3">Binds together with bS18 to 16S ribosomal RNA.</text>
</comment>
<reference evidence="5 6" key="1">
    <citation type="journal article" date="2015" name="Nature">
        <title>rRNA introns, odd ribosomes, and small enigmatic genomes across a large radiation of phyla.</title>
        <authorList>
            <person name="Brown C.T."/>
            <person name="Hug L.A."/>
            <person name="Thomas B.C."/>
            <person name="Sharon I."/>
            <person name="Castelle C.J."/>
            <person name="Singh A."/>
            <person name="Wilkins M.J."/>
            <person name="Williams K.H."/>
            <person name="Banfield J.F."/>
        </authorList>
    </citation>
    <scope>NUCLEOTIDE SEQUENCE [LARGE SCALE GENOMIC DNA]</scope>
</reference>
<proteinExistence type="inferred from homology"/>
<evidence type="ECO:0000256" key="1">
    <source>
        <dbReference type="ARBA" id="ARBA00009512"/>
    </source>
</evidence>
<dbReference type="GO" id="GO:0019843">
    <property type="term" value="F:rRNA binding"/>
    <property type="evidence" value="ECO:0007669"/>
    <property type="project" value="UniProtKB-UniRule"/>
</dbReference>
<keyword evidence="3" id="KW-0694">RNA-binding</keyword>
<dbReference type="EMBL" id="LCJR01000026">
    <property type="protein sequence ID" value="KKT81129.1"/>
    <property type="molecule type" value="Genomic_DNA"/>
</dbReference>
<dbReference type="CDD" id="cd00473">
    <property type="entry name" value="bS6"/>
    <property type="match status" value="1"/>
</dbReference>
<dbReference type="InterPro" id="IPR000529">
    <property type="entry name" value="Ribosomal_bS6"/>
</dbReference>
<dbReference type="Proteomes" id="UP000034032">
    <property type="component" value="Unassembled WGS sequence"/>
</dbReference>
<evidence type="ECO:0000256" key="4">
    <source>
        <dbReference type="SAM" id="MobiDB-lite"/>
    </source>
</evidence>
<dbReference type="InterPro" id="IPR020814">
    <property type="entry name" value="Ribosomal_S6_plastid/chlpt"/>
</dbReference>
<dbReference type="GO" id="GO:0006412">
    <property type="term" value="P:translation"/>
    <property type="evidence" value="ECO:0007669"/>
    <property type="project" value="UniProtKB-UniRule"/>
</dbReference>
<dbReference type="Pfam" id="PF01250">
    <property type="entry name" value="Ribosomal_S6"/>
    <property type="match status" value="1"/>
</dbReference>
<accession>A0A0G1NAC9</accession>
<evidence type="ECO:0000313" key="5">
    <source>
        <dbReference type="EMBL" id="KKT81129.1"/>
    </source>
</evidence>
<dbReference type="GO" id="GO:0003735">
    <property type="term" value="F:structural constituent of ribosome"/>
    <property type="evidence" value="ECO:0007669"/>
    <property type="project" value="InterPro"/>
</dbReference>
<name>A0A0G1NAC9_9BACT</name>
<keyword evidence="3 5" id="KW-0689">Ribosomal protein</keyword>
<feature type="region of interest" description="Disordered" evidence="4">
    <location>
        <begin position="110"/>
        <end position="138"/>
    </location>
</feature>
<dbReference type="AlphaFoldDB" id="A0A0G1NAC9"/>
<dbReference type="Gene3D" id="3.30.70.60">
    <property type="match status" value="1"/>
</dbReference>
<gene>
    <name evidence="3" type="primary">rpsF</name>
    <name evidence="5" type="ORF">UW79_C0026G0007</name>
</gene>
<keyword evidence="3" id="KW-0699">rRNA-binding</keyword>
<sequence length="149" mass="17073">MQTTYELAFHLDPTIEEANAMHIKEDIEKTITSNGGSISFSKAPEKIRLSYPIKKHPASYFGYMHFMLKDPESLREVREHIAPNPSIIRSLITKFDADLQKKEDVLRRMATEKRKSRAALHKAEAGKPAEPQVKEEDIEKQLEGVIEKL</sequence>
<comment type="similarity">
    <text evidence="1 3">Belongs to the bacterial ribosomal protein bS6 family.</text>
</comment>
<protein>
    <recommendedName>
        <fullName evidence="2 3">Small ribosomal subunit protein bS6</fullName>
    </recommendedName>
</protein>
<dbReference type="InterPro" id="IPR035980">
    <property type="entry name" value="Ribosomal_bS6_sf"/>
</dbReference>
<evidence type="ECO:0000256" key="2">
    <source>
        <dbReference type="ARBA" id="ARBA00035294"/>
    </source>
</evidence>
<dbReference type="HAMAP" id="MF_00360">
    <property type="entry name" value="Ribosomal_bS6"/>
    <property type="match status" value="1"/>
</dbReference>
<feature type="compositionally biased region" description="Basic and acidic residues" evidence="4">
    <location>
        <begin position="121"/>
        <end position="138"/>
    </location>
</feature>
<dbReference type="GO" id="GO:1990904">
    <property type="term" value="C:ribonucleoprotein complex"/>
    <property type="evidence" value="ECO:0007669"/>
    <property type="project" value="UniProtKB-KW"/>
</dbReference>
<dbReference type="GO" id="GO:0005840">
    <property type="term" value="C:ribosome"/>
    <property type="evidence" value="ECO:0007669"/>
    <property type="project" value="UniProtKB-KW"/>
</dbReference>
<evidence type="ECO:0000256" key="3">
    <source>
        <dbReference type="HAMAP-Rule" id="MF_00360"/>
    </source>
</evidence>
<keyword evidence="3" id="KW-0687">Ribonucleoprotein</keyword>
<organism evidence="5 6">
    <name type="scientific">Candidatus Yanofskybacteria bacterium GW2011_GWA2_44_9</name>
    <dbReference type="NCBI Taxonomy" id="1619025"/>
    <lineage>
        <taxon>Bacteria</taxon>
        <taxon>Candidatus Yanofskyibacteriota</taxon>
    </lineage>
</organism>
<comment type="caution">
    <text evidence="5">The sequence shown here is derived from an EMBL/GenBank/DDBJ whole genome shotgun (WGS) entry which is preliminary data.</text>
</comment>
<dbReference type="SUPFAM" id="SSF54995">
    <property type="entry name" value="Ribosomal protein S6"/>
    <property type="match status" value="1"/>
</dbReference>